<evidence type="ECO:0000313" key="2">
    <source>
        <dbReference type="Proteomes" id="UP001140502"/>
    </source>
</evidence>
<keyword evidence="2" id="KW-1185">Reference proteome</keyword>
<evidence type="ECO:0000313" key="1">
    <source>
        <dbReference type="EMBL" id="KAJ4309036.1"/>
    </source>
</evidence>
<accession>A0A9W8TBK8</accession>
<reference evidence="1" key="1">
    <citation type="submission" date="2022-10" db="EMBL/GenBank/DDBJ databases">
        <title>Tapping the CABI collections for fungal endophytes: first genome assemblies for Collariella, Neodidymelliopsis, Ascochyta clinopodiicola, Didymella pomorum, Didymosphaeria variabile, Neocosmospora piperis and Neocucurbitaria cava.</title>
        <authorList>
            <person name="Hill R."/>
        </authorList>
    </citation>
    <scope>NUCLEOTIDE SEQUENCE</scope>
    <source>
        <strain evidence="1">IMI 366586</strain>
    </source>
</reference>
<comment type="caution">
    <text evidence="1">The sequence shown here is derived from an EMBL/GenBank/DDBJ whole genome shotgun (WGS) entry which is preliminary data.</text>
</comment>
<dbReference type="Proteomes" id="UP001140502">
    <property type="component" value="Unassembled WGS sequence"/>
</dbReference>
<dbReference type="OrthoDB" id="5412996at2759"/>
<organism evidence="1 2">
    <name type="scientific">Fusarium piperis</name>
    <dbReference type="NCBI Taxonomy" id="1435070"/>
    <lineage>
        <taxon>Eukaryota</taxon>
        <taxon>Fungi</taxon>
        <taxon>Dikarya</taxon>
        <taxon>Ascomycota</taxon>
        <taxon>Pezizomycotina</taxon>
        <taxon>Sordariomycetes</taxon>
        <taxon>Hypocreomycetidae</taxon>
        <taxon>Hypocreales</taxon>
        <taxon>Nectriaceae</taxon>
        <taxon>Fusarium</taxon>
        <taxon>Fusarium solani species complex</taxon>
    </lineage>
</organism>
<dbReference type="EMBL" id="JAPEUR010000468">
    <property type="protein sequence ID" value="KAJ4309036.1"/>
    <property type="molecule type" value="Genomic_DNA"/>
</dbReference>
<sequence>MNHDTLLLSTCFDTIEDSNSDDQARAWIRKALDAKIDLARFVADRRGKGRATEVPGHISSVFLEEKLVNEEIMLNPDLDNVVLDKFYRQVAEYLLQLSRLEFKRIGAISKEPGDGGWSSSKRPLTYNMNELATSAGYPTDDFPTTSFANASDFFKHVAHEHLTHLDTQRNLAATPEVAGARYIARHRYL</sequence>
<proteinExistence type="predicted"/>
<protein>
    <submittedName>
        <fullName evidence="1">Uncharacterized protein</fullName>
    </submittedName>
</protein>
<gene>
    <name evidence="1" type="ORF">N0V84_011733</name>
</gene>
<name>A0A9W8TBK8_9HYPO</name>
<dbReference type="AlphaFoldDB" id="A0A9W8TBK8"/>